<feature type="region of interest" description="Disordered" evidence="1">
    <location>
        <begin position="104"/>
        <end position="139"/>
    </location>
</feature>
<dbReference type="InParanoid" id="F0VCS4"/>
<feature type="compositionally biased region" description="Low complexity" evidence="1">
    <location>
        <begin position="272"/>
        <end position="282"/>
    </location>
</feature>
<dbReference type="eggNOG" id="ENOG502TM99">
    <property type="taxonomic scope" value="Eukaryota"/>
</dbReference>
<reference evidence="4" key="1">
    <citation type="submission" date="2011-02" db="EMBL/GenBank/DDBJ databases">
        <authorList>
            <person name="Aslett M."/>
        </authorList>
    </citation>
    <scope>NUCLEOTIDE SEQUENCE</scope>
    <source>
        <strain evidence="4">Liverpool</strain>
    </source>
</reference>
<organism evidence="4 6">
    <name type="scientific">Neospora caninum (strain Liverpool)</name>
    <dbReference type="NCBI Taxonomy" id="572307"/>
    <lineage>
        <taxon>Eukaryota</taxon>
        <taxon>Sar</taxon>
        <taxon>Alveolata</taxon>
        <taxon>Apicomplexa</taxon>
        <taxon>Conoidasida</taxon>
        <taxon>Coccidia</taxon>
        <taxon>Eucoccidiorida</taxon>
        <taxon>Eimeriorina</taxon>
        <taxon>Sarcocystidae</taxon>
        <taxon>Neospora</taxon>
    </lineage>
</organism>
<feature type="compositionally biased region" description="Basic and acidic residues" evidence="1">
    <location>
        <begin position="515"/>
        <end position="527"/>
    </location>
</feature>
<dbReference type="VEuPathDB" id="ToxoDB:NCLIV_012370"/>
<evidence type="ECO:0000256" key="3">
    <source>
        <dbReference type="SAM" id="SignalP"/>
    </source>
</evidence>
<proteinExistence type="predicted"/>
<name>F0VCS4_NEOCL</name>
<feature type="compositionally biased region" description="Polar residues" evidence="1">
    <location>
        <begin position="161"/>
        <end position="174"/>
    </location>
</feature>
<feature type="chain" id="PRO_5007655100" evidence="3">
    <location>
        <begin position="27"/>
        <end position="587"/>
    </location>
</feature>
<accession>F0VCS4</accession>
<keyword evidence="3" id="KW-0732">Signal</keyword>
<feature type="compositionally biased region" description="Basic and acidic residues" evidence="1">
    <location>
        <begin position="468"/>
        <end position="477"/>
    </location>
</feature>
<dbReference type="GeneID" id="13440439"/>
<evidence type="ECO:0000313" key="4">
    <source>
        <dbReference type="EMBL" id="CBZ51439.1"/>
    </source>
</evidence>
<feature type="signal peptide" evidence="3">
    <location>
        <begin position="1"/>
        <end position="26"/>
    </location>
</feature>
<evidence type="ECO:0000313" key="6">
    <source>
        <dbReference type="Proteomes" id="UP000007494"/>
    </source>
</evidence>
<evidence type="ECO:0000313" key="5">
    <source>
        <dbReference type="EMBL" id="CEL65387.1"/>
    </source>
</evidence>
<evidence type="ECO:0000256" key="2">
    <source>
        <dbReference type="SAM" id="Phobius"/>
    </source>
</evidence>
<dbReference type="EMBL" id="LN714479">
    <property type="protein sequence ID" value="CEL65387.1"/>
    <property type="molecule type" value="Genomic_DNA"/>
</dbReference>
<feature type="region of interest" description="Disordered" evidence="1">
    <location>
        <begin position="155"/>
        <end position="587"/>
    </location>
</feature>
<dbReference type="Proteomes" id="UP000007494">
    <property type="component" value="Chromosome V"/>
</dbReference>
<evidence type="ECO:0000256" key="1">
    <source>
        <dbReference type="SAM" id="MobiDB-lite"/>
    </source>
</evidence>
<keyword evidence="6" id="KW-1185">Reference proteome</keyword>
<reference evidence="6" key="3">
    <citation type="journal article" date="2012" name="PLoS Pathog.">
        <title>Comparative genomics of the apicomplexan parasites Toxoplasma gondii and Neospora caninum: Coccidia differing in host range and transmission strategy.</title>
        <authorList>
            <person name="Reid A.J."/>
            <person name="Vermont S.J."/>
            <person name="Cotton J.A."/>
            <person name="Harris D."/>
            <person name="Hill-Cawthorne G.A."/>
            <person name="Konen-Waisman S."/>
            <person name="Latham S.M."/>
            <person name="Mourier T."/>
            <person name="Norton R."/>
            <person name="Quail M.A."/>
            <person name="Sanders M."/>
            <person name="Shanmugam D."/>
            <person name="Sohal A."/>
            <person name="Wasmuth J.D."/>
            <person name="Brunk B."/>
            <person name="Grigg M.E."/>
            <person name="Howard J.C."/>
            <person name="Parkinson J."/>
            <person name="Roos D.S."/>
            <person name="Trees A.J."/>
            <person name="Berriman M."/>
            <person name="Pain A."/>
            <person name="Wastling J.M."/>
        </authorList>
    </citation>
    <scope>NUCLEOTIDE SEQUENCE [LARGE SCALE GENOMIC DNA]</scope>
    <source>
        <strain evidence="6">Liverpool</strain>
    </source>
</reference>
<feature type="transmembrane region" description="Helical" evidence="2">
    <location>
        <begin position="79"/>
        <end position="100"/>
    </location>
</feature>
<feature type="compositionally biased region" description="Low complexity" evidence="1">
    <location>
        <begin position="209"/>
        <end position="218"/>
    </location>
</feature>
<dbReference type="AlphaFoldDB" id="F0VCS4"/>
<feature type="compositionally biased region" description="Polar residues" evidence="1">
    <location>
        <begin position="183"/>
        <end position="192"/>
    </location>
</feature>
<feature type="compositionally biased region" description="Basic and acidic residues" evidence="1">
    <location>
        <begin position="568"/>
        <end position="587"/>
    </location>
</feature>
<gene>
    <name evidence="5" type="ORF">BN1204_012370</name>
    <name evidence="4" type="ORF">NCLIV_012370</name>
</gene>
<keyword evidence="2" id="KW-1133">Transmembrane helix</keyword>
<sequence length="587" mass="60459">MEVRFRFAQLLWVAGLLGFWIHAISPHDSPAEAVAVVETRGPDGYPASGSVAHVSGAGSAKTSLKKKLVKRVHGALKRYAIPIRAICSIVAVLLVGYSVFRRARKHPREEVPPEEGSQPEELPETASTSKASSGSTSAAGATAVPVLQAYLLTGQDGDGLSTPSKSGSGTSAPLETSGEWTAVSGSSGNDSDAPQAGFHDPFWGHGETESTAGSSGTSVPPIGSEGTEKQPSHSTPGPLSPHAPAGFSMPATQGEDDPVTKKTGEPVTHPASGSSSGSPGSPTWMAPVLPSPIPRAQLLRETQGGDSGASKSGARRGEETHPASGSSSGPPGSPTWMAPVLPSPIPRAQLLRETQGGDSGASKSGARRGEETHPASGSSSGPPGSPTWMAPVPPPPNSRAQQLSATPRGDGGASGSRDTPRRQPGGRFDGSVPSPRAPPWVPPGVSGAKPRQRVGLITQAPGGGSRPRRGEPRDPGRGGKTKTPGLLRVPAGAGTVTPRGSGENRPEPAPPGRDAGARRGEKREHGSTDPAPTPYPKHPWLHRFLEQRPHRRSRAAAAPIPEESESTAEGKKEEESMIDNTKEDDSR</sequence>
<dbReference type="RefSeq" id="XP_003881472.1">
    <property type="nucleotide sequence ID" value="XM_003881423.1"/>
</dbReference>
<feature type="compositionally biased region" description="Low complexity" evidence="1">
    <location>
        <begin position="125"/>
        <end position="139"/>
    </location>
</feature>
<protein>
    <submittedName>
        <fullName evidence="5">Proline-rich protein, putative</fullName>
    </submittedName>
    <submittedName>
        <fullName evidence="4">Putative proline-rich protein</fullName>
    </submittedName>
</protein>
<keyword evidence="2" id="KW-0472">Membrane</keyword>
<dbReference type="OMA" id="SPTWMAP"/>
<reference evidence="4" key="2">
    <citation type="submission" date="2011-03" db="EMBL/GenBank/DDBJ databases">
        <title>Comparative genomics and transcriptomics of Neospora caninum and Toxoplasma gondii.</title>
        <authorList>
            <person name="Reid A.J."/>
            <person name="Sohal A."/>
            <person name="Harris D."/>
            <person name="Quail M."/>
            <person name="Sanders M."/>
            <person name="Berriman M."/>
            <person name="Wastling J.M."/>
            <person name="Pain A."/>
        </authorList>
    </citation>
    <scope>NUCLEOTIDE SEQUENCE</scope>
    <source>
        <strain evidence="4">Liverpool</strain>
    </source>
</reference>
<reference evidence="5" key="4">
    <citation type="journal article" date="2015" name="PLoS ONE">
        <title>Comprehensive Evaluation of Toxoplasma gondii VEG and Neospora caninum LIV Genomes with Tachyzoite Stage Transcriptome and Proteome Defines Novel Transcript Features.</title>
        <authorList>
            <person name="Ramaprasad A."/>
            <person name="Mourier T."/>
            <person name="Naeem R."/>
            <person name="Malas T.B."/>
            <person name="Moussa E."/>
            <person name="Panigrahi A."/>
            <person name="Vermont S.J."/>
            <person name="Otto T.D."/>
            <person name="Wastling J."/>
            <person name="Pain A."/>
        </authorList>
    </citation>
    <scope>NUCLEOTIDE SEQUENCE</scope>
    <source>
        <strain evidence="5">Liverpool</strain>
    </source>
</reference>
<keyword evidence="2" id="KW-0812">Transmembrane</keyword>
<dbReference type="EMBL" id="FR823386">
    <property type="protein sequence ID" value="CBZ51439.1"/>
    <property type="molecule type" value="Genomic_DNA"/>
</dbReference>